<comment type="subcellular location">
    <subcellularLocation>
        <location evidence="1">Endomembrane system</location>
        <topology evidence="1">Multi-pass membrane protein</topology>
    </subcellularLocation>
</comment>
<feature type="transmembrane region" description="Helical" evidence="7">
    <location>
        <begin position="26"/>
        <end position="44"/>
    </location>
</feature>
<dbReference type="Pfam" id="PF07690">
    <property type="entry name" value="MFS_1"/>
    <property type="match status" value="1"/>
</dbReference>
<comment type="caution">
    <text evidence="9">The sequence shown here is derived from an EMBL/GenBank/DDBJ whole genome shotgun (WGS) entry which is preliminary data.</text>
</comment>
<feature type="transmembrane region" description="Helical" evidence="7">
    <location>
        <begin position="417"/>
        <end position="436"/>
    </location>
</feature>
<keyword evidence="10" id="KW-1185">Reference proteome</keyword>
<evidence type="ECO:0000256" key="6">
    <source>
        <dbReference type="NCBIfam" id="TIGR00712"/>
    </source>
</evidence>
<dbReference type="CDD" id="cd17345">
    <property type="entry name" value="MFS_GlpT"/>
    <property type="match status" value="1"/>
</dbReference>
<feature type="domain" description="Major facilitator superfamily (MFS) profile" evidence="8">
    <location>
        <begin position="30"/>
        <end position="472"/>
    </location>
</feature>
<evidence type="ECO:0000313" key="10">
    <source>
        <dbReference type="Proteomes" id="UP000030418"/>
    </source>
</evidence>
<dbReference type="PROSITE" id="PS00942">
    <property type="entry name" value="GLPT"/>
    <property type="match status" value="1"/>
</dbReference>
<evidence type="ECO:0000256" key="5">
    <source>
        <dbReference type="ARBA" id="ARBA00023136"/>
    </source>
</evidence>
<keyword evidence="5 7" id="KW-0472">Membrane</keyword>
<evidence type="ECO:0000256" key="3">
    <source>
        <dbReference type="ARBA" id="ARBA00022692"/>
    </source>
</evidence>
<dbReference type="PROSITE" id="PS50850">
    <property type="entry name" value="MFS"/>
    <property type="match status" value="1"/>
</dbReference>
<dbReference type="PANTHER" id="PTHR43826">
    <property type="entry name" value="GLUCOSE-6-PHOSPHATE EXCHANGER SLC37A4"/>
    <property type="match status" value="1"/>
</dbReference>
<feature type="transmembrane region" description="Helical" evidence="7">
    <location>
        <begin position="269"/>
        <end position="287"/>
    </location>
</feature>
<dbReference type="EMBL" id="JPXY01000006">
    <property type="protein sequence ID" value="KGQ34417.1"/>
    <property type="molecule type" value="Genomic_DNA"/>
</dbReference>
<dbReference type="InterPro" id="IPR000849">
    <property type="entry name" value="Sugar_P_transporter"/>
</dbReference>
<dbReference type="InterPro" id="IPR005267">
    <property type="entry name" value="G3P_transporter"/>
</dbReference>
<dbReference type="GO" id="GO:0005886">
    <property type="term" value="C:plasma membrane"/>
    <property type="evidence" value="ECO:0007669"/>
    <property type="project" value="TreeGrafter"/>
</dbReference>
<feature type="transmembrane region" description="Helical" evidence="7">
    <location>
        <begin position="64"/>
        <end position="83"/>
    </location>
</feature>
<dbReference type="Proteomes" id="UP000030418">
    <property type="component" value="Unassembled WGS sequence"/>
</dbReference>
<dbReference type="NCBIfam" id="TIGR00712">
    <property type="entry name" value="glpT"/>
    <property type="match status" value="1"/>
</dbReference>
<dbReference type="InterPro" id="IPR021159">
    <property type="entry name" value="Sugar-P_transporter_CS"/>
</dbReference>
<evidence type="ECO:0000256" key="1">
    <source>
        <dbReference type="ARBA" id="ARBA00004127"/>
    </source>
</evidence>
<name>A0A0A2XTL2_9PAST</name>
<dbReference type="InterPro" id="IPR020846">
    <property type="entry name" value="MFS_dom"/>
</dbReference>
<feature type="transmembrane region" description="Helical" evidence="7">
    <location>
        <begin position="161"/>
        <end position="184"/>
    </location>
</feature>
<feature type="transmembrane region" description="Helical" evidence="7">
    <location>
        <begin position="338"/>
        <end position="356"/>
    </location>
</feature>
<organism evidence="9 10">
    <name type="scientific">Gallibacterium genomosp. 2</name>
    <dbReference type="NCBI Taxonomy" id="155517"/>
    <lineage>
        <taxon>Bacteria</taxon>
        <taxon>Pseudomonadati</taxon>
        <taxon>Pseudomonadota</taxon>
        <taxon>Gammaproteobacteria</taxon>
        <taxon>Pasteurellales</taxon>
        <taxon>Pasteurellaceae</taxon>
        <taxon>Gallibacterium</taxon>
    </lineage>
</organism>
<sequence length="485" mass="53874">MLGFLKPLPEKPLLPEDKIDPTYRRLRWQVFMGIFFGYAAYYFVRSNFDLAQKGLIEAGMYTKTELGVIGIAPGLAYGLSKFFMATVSDRANPKAFLPFGLMLSGLCMTLMGLVPWATSGILIMFILLFLNGWFQGMGWPPCGKSMVHWWSQKERGTIVSIWNTAHNLGGMVPAVLVGLASMIYAANHPEVAKVTFGHVWQQALYYPGIAAMVAAVIIYFVMKDTPQSCGLPPIEVYKNDYPENYDAKKSEQTLSTKEILLNYVLKNRLLWYIAIANVFVYLIRYGVLKWSPVYLGEVKHFDIKATASAYAIYEFAAIPGTLLCGWVSDKVFKGKRGLTGFVFMVMVTIAVVVFWLNPATPADQIAYYSTLPWYKNPYQLTDFIMMTIIGFLIYGPVMLIGLHALELAPKKAAGTSAGFTGLFGYLGGTVAASAVIGWAADKYGWDGGFYIMIGGSVIACLLMLVTMMEEGKHKAKIAREDRYGN</sequence>
<keyword evidence="4 7" id="KW-1133">Transmembrane helix</keyword>
<dbReference type="PIRSF" id="PIRSF002808">
    <property type="entry name" value="Hexose_phosphate_transp"/>
    <property type="match status" value="1"/>
</dbReference>
<feature type="transmembrane region" description="Helical" evidence="7">
    <location>
        <begin position="307"/>
        <end position="326"/>
    </location>
</feature>
<dbReference type="GO" id="GO:0035435">
    <property type="term" value="P:phosphate ion transmembrane transport"/>
    <property type="evidence" value="ECO:0007669"/>
    <property type="project" value="TreeGrafter"/>
</dbReference>
<evidence type="ECO:0000256" key="4">
    <source>
        <dbReference type="ARBA" id="ARBA00022989"/>
    </source>
</evidence>
<dbReference type="AlphaFoldDB" id="A0A0A2XTL2"/>
<dbReference type="PANTHER" id="PTHR43826:SF6">
    <property type="entry name" value="GLYCEROL-3-PHOSPHATE TRANSPORTER"/>
    <property type="match status" value="1"/>
</dbReference>
<dbReference type="GO" id="GO:0012505">
    <property type="term" value="C:endomembrane system"/>
    <property type="evidence" value="ECO:0007669"/>
    <property type="project" value="UniProtKB-SubCell"/>
</dbReference>
<dbReference type="Gene3D" id="1.20.1250.20">
    <property type="entry name" value="MFS general substrate transporter like domains"/>
    <property type="match status" value="2"/>
</dbReference>
<dbReference type="InterPro" id="IPR051337">
    <property type="entry name" value="OPA_Antiporter"/>
</dbReference>
<gene>
    <name evidence="9" type="primary">glpT</name>
    <name evidence="9" type="ORF">P375_00835</name>
</gene>
<feature type="transmembrane region" description="Helical" evidence="7">
    <location>
        <begin position="383"/>
        <end position="405"/>
    </location>
</feature>
<dbReference type="NCBIfam" id="TIGR00881">
    <property type="entry name" value="2A0104"/>
    <property type="match status" value="1"/>
</dbReference>
<dbReference type="InterPro" id="IPR036259">
    <property type="entry name" value="MFS_trans_sf"/>
</dbReference>
<feature type="transmembrane region" description="Helical" evidence="7">
    <location>
        <begin position="448"/>
        <end position="467"/>
    </location>
</feature>
<proteinExistence type="inferred from homology"/>
<evidence type="ECO:0000256" key="2">
    <source>
        <dbReference type="ARBA" id="ARBA00009598"/>
    </source>
</evidence>
<dbReference type="InterPro" id="IPR011701">
    <property type="entry name" value="MFS"/>
</dbReference>
<reference evidence="9 10" key="1">
    <citation type="submission" date="2014-08" db="EMBL/GenBank/DDBJ databases">
        <title>Chaperone-usher fimbriae in a diverse selection of Gallibacterium genomes.</title>
        <authorList>
            <person name="Kudirkiene E."/>
            <person name="Bager R.J."/>
            <person name="Johnson T.J."/>
            <person name="Bojesen A.M."/>
        </authorList>
    </citation>
    <scope>NUCLEOTIDE SEQUENCE [LARGE SCALE GENOMIC DNA]</scope>
    <source>
        <strain evidence="9 10">CCM5976</strain>
    </source>
</reference>
<feature type="transmembrane region" description="Helical" evidence="7">
    <location>
        <begin position="204"/>
        <end position="222"/>
    </location>
</feature>
<dbReference type="GO" id="GO:0015169">
    <property type="term" value="F:glycerol-3-phosphate transmembrane transporter activity"/>
    <property type="evidence" value="ECO:0007669"/>
    <property type="project" value="UniProtKB-UniRule"/>
</dbReference>
<dbReference type="GO" id="GO:0061513">
    <property type="term" value="F:glucose 6-phosphate:phosphate antiporter activity"/>
    <property type="evidence" value="ECO:0007669"/>
    <property type="project" value="TreeGrafter"/>
</dbReference>
<protein>
    <recommendedName>
        <fullName evidence="6">Glycerol-3-phosphate transporter</fullName>
    </recommendedName>
</protein>
<comment type="similarity">
    <text evidence="2">Belongs to the major facilitator superfamily. Organophosphate:Pi antiporter (OPA) (TC 2.A.1.4) family.</text>
</comment>
<keyword evidence="3 7" id="KW-0812">Transmembrane</keyword>
<dbReference type="SUPFAM" id="SSF103473">
    <property type="entry name" value="MFS general substrate transporter"/>
    <property type="match status" value="1"/>
</dbReference>
<evidence type="ECO:0000259" key="8">
    <source>
        <dbReference type="PROSITE" id="PS50850"/>
    </source>
</evidence>
<accession>A0A0A2XTL2</accession>
<dbReference type="RefSeq" id="WP_039133235.1">
    <property type="nucleotide sequence ID" value="NZ_JPXY01000006.1"/>
</dbReference>
<evidence type="ECO:0000313" key="9">
    <source>
        <dbReference type="EMBL" id="KGQ34417.1"/>
    </source>
</evidence>
<evidence type="ECO:0000256" key="7">
    <source>
        <dbReference type="SAM" id="Phobius"/>
    </source>
</evidence>